<dbReference type="PANTHER" id="PTHR43162:SF1">
    <property type="entry name" value="PRESTALK A DIFFERENTIATION PROTEIN A"/>
    <property type="match status" value="1"/>
</dbReference>
<keyword evidence="3" id="KW-1185">Reference proteome</keyword>
<dbReference type="PANTHER" id="PTHR43162">
    <property type="match status" value="1"/>
</dbReference>
<reference evidence="2" key="1">
    <citation type="submission" date="2022-06" db="EMBL/GenBank/DDBJ databases">
        <authorList>
            <person name="Ping M."/>
        </authorList>
    </citation>
    <scope>NUCLEOTIDE SEQUENCE</scope>
    <source>
        <strain evidence="2">JCM11759T</strain>
    </source>
</reference>
<dbReference type="SUPFAM" id="SSF51735">
    <property type="entry name" value="NAD(P)-binding Rossmann-fold domains"/>
    <property type="match status" value="1"/>
</dbReference>
<dbReference type="Gene3D" id="3.40.50.720">
    <property type="entry name" value="NAD(P)-binding Rossmann-like Domain"/>
    <property type="match status" value="1"/>
</dbReference>
<accession>A0ABY5D6P7</accession>
<dbReference type="Pfam" id="PF13460">
    <property type="entry name" value="NAD_binding_10"/>
    <property type="match status" value="1"/>
</dbReference>
<evidence type="ECO:0000313" key="3">
    <source>
        <dbReference type="Proteomes" id="UP001055940"/>
    </source>
</evidence>
<evidence type="ECO:0000313" key="2">
    <source>
        <dbReference type="EMBL" id="USY18575.1"/>
    </source>
</evidence>
<protein>
    <submittedName>
        <fullName evidence="2">NAD(P)H-binding protein</fullName>
    </submittedName>
</protein>
<sequence>MRILVTGASGNIGRLVVDGLREAGVEVRALSRRRRDDLPEGVEGVIGDLEWPQSLEGALRGVDRVFLFPVPETAERVVDLVRAAGATRIVTLSSGAVTTGFDTDFHLPVERAVEASGLEWTHVRPGEFALNKLWLWGPSIRAERVVRDPQPEAAWYPVHERDIADVAVTAVLGDGHTGKAYTLNGPALVSHREQVDAIAAAIGETVRFEVVESRVAREYYLAQGGFAADNADFLLGFEDYSGAEADSGEQGEGAWAQGPVPTSEEAIGRPARTFGEWARDHAAAFGQRSQRTPSIGLRRLRGGTGLRARPGRG</sequence>
<feature type="domain" description="NAD(P)-binding" evidence="1">
    <location>
        <begin position="7"/>
        <end position="171"/>
    </location>
</feature>
<dbReference type="EMBL" id="CP099837">
    <property type="protein sequence ID" value="USY18575.1"/>
    <property type="molecule type" value="Genomic_DNA"/>
</dbReference>
<dbReference type="RefSeq" id="WP_254417956.1">
    <property type="nucleotide sequence ID" value="NZ_BAAAJB010000035.1"/>
</dbReference>
<organism evidence="2 3">
    <name type="scientific">Nocardiopsis exhalans</name>
    <dbReference type="NCBI Taxonomy" id="163604"/>
    <lineage>
        <taxon>Bacteria</taxon>
        <taxon>Bacillati</taxon>
        <taxon>Actinomycetota</taxon>
        <taxon>Actinomycetes</taxon>
        <taxon>Streptosporangiales</taxon>
        <taxon>Nocardiopsidaceae</taxon>
        <taxon>Nocardiopsis</taxon>
    </lineage>
</organism>
<dbReference type="InterPro" id="IPR036291">
    <property type="entry name" value="NAD(P)-bd_dom_sf"/>
</dbReference>
<evidence type="ECO:0000259" key="1">
    <source>
        <dbReference type="Pfam" id="PF13460"/>
    </source>
</evidence>
<gene>
    <name evidence="2" type="ORF">NE857_25225</name>
</gene>
<dbReference type="Proteomes" id="UP001055940">
    <property type="component" value="Chromosome"/>
</dbReference>
<dbReference type="InterPro" id="IPR051604">
    <property type="entry name" value="Ergot_Alk_Oxidoreductase"/>
</dbReference>
<proteinExistence type="predicted"/>
<dbReference type="InterPro" id="IPR016040">
    <property type="entry name" value="NAD(P)-bd_dom"/>
</dbReference>
<name>A0ABY5D6P7_9ACTN</name>